<dbReference type="EMBL" id="JABXXO010000003">
    <property type="protein sequence ID" value="KAF7782809.1"/>
    <property type="molecule type" value="Genomic_DNA"/>
</dbReference>
<dbReference type="Proteomes" id="UP000629468">
    <property type="component" value="Unassembled WGS sequence"/>
</dbReference>
<protein>
    <submittedName>
        <fullName evidence="1">Uncharacterized protein</fullName>
    </submittedName>
</protein>
<organism evidence="1 2">
    <name type="scientific">Agaricus bisporus var. burnettii</name>
    <dbReference type="NCBI Taxonomy" id="192524"/>
    <lineage>
        <taxon>Eukaryota</taxon>
        <taxon>Fungi</taxon>
        <taxon>Dikarya</taxon>
        <taxon>Basidiomycota</taxon>
        <taxon>Agaricomycotina</taxon>
        <taxon>Agaricomycetes</taxon>
        <taxon>Agaricomycetidae</taxon>
        <taxon>Agaricales</taxon>
        <taxon>Agaricineae</taxon>
        <taxon>Agaricaceae</taxon>
        <taxon>Agaricus</taxon>
    </lineage>
</organism>
<dbReference type="AlphaFoldDB" id="A0A8H7F8N9"/>
<proteinExistence type="predicted"/>
<dbReference type="InterPro" id="IPR032675">
    <property type="entry name" value="LRR_dom_sf"/>
</dbReference>
<gene>
    <name evidence="1" type="ORF">Agabi119p4_2185</name>
</gene>
<dbReference type="Gene3D" id="3.80.10.10">
    <property type="entry name" value="Ribonuclease Inhibitor"/>
    <property type="match status" value="1"/>
</dbReference>
<comment type="caution">
    <text evidence="1">The sequence shown here is derived from an EMBL/GenBank/DDBJ whole genome shotgun (WGS) entry which is preliminary data.</text>
</comment>
<accession>A0A8H7F8N9</accession>
<evidence type="ECO:0000313" key="2">
    <source>
        <dbReference type="Proteomes" id="UP000629468"/>
    </source>
</evidence>
<sequence>MAVAEIPVELQNIIVENVSDPADLHRIAQVSRDFNFLSFSRLCSLYNVHPHGGILRLDKATLPILSSLAISLSMVGETFHFLRCDLTSIQAPDELLKQTRSLCNFVKILGSVQTANVYTVNAGPKEWEDTMAAVYDTLASKASDLHIRTLAQSTTAPSRNDKLTEVLQESLLPSADRIGNSRCVKPTNLLESCNLQTLPTFLQSTLLYQLNAAYRLTSLTFRYISNCQEWDDFIDHLRLPFLATLTISHCIIPGKTFSTFLNNHPTITSFDFHHNTHLRNNPLILPSGILPRLNKLRTSSEYLIRYFPPLDTFPDLTMVSLPAGDMARDSNRSTMVLKALIPCVNDITLSLEFDYVQCLDHWLRENLDRAHEVQHVNRCLKESDPTRDLSCVKALKLDSSMIACSTDGVVDLLVKWLCIFPALARVFIMRPCLPAVFTRDRFEEFAKSVARGSQVVKTISVEADDLGIWTWCC</sequence>
<reference evidence="1 2" key="1">
    <citation type="journal article" name="Sci. Rep.">
        <title>Telomere-to-telomere assembled and centromere annotated genomes of the two main subspecies of the button mushroom Agaricus bisporus reveal especially polymorphic chromosome ends.</title>
        <authorList>
            <person name="Sonnenberg A.S.M."/>
            <person name="Sedaghat-Telgerd N."/>
            <person name="Lavrijssen B."/>
            <person name="Ohm R.A."/>
            <person name="Hendrickx P.M."/>
            <person name="Scholtmeijer K."/>
            <person name="Baars J.J.P."/>
            <person name="van Peer A."/>
        </authorList>
    </citation>
    <scope>NUCLEOTIDE SEQUENCE [LARGE SCALE GENOMIC DNA]</scope>
    <source>
        <strain evidence="1 2">H119_p4</strain>
    </source>
</reference>
<name>A0A8H7F8N9_AGABI</name>
<evidence type="ECO:0000313" key="1">
    <source>
        <dbReference type="EMBL" id="KAF7782809.1"/>
    </source>
</evidence>
<dbReference type="SUPFAM" id="SSF52058">
    <property type="entry name" value="L domain-like"/>
    <property type="match status" value="1"/>
</dbReference>